<keyword evidence="2" id="KW-0472">Membrane</keyword>
<evidence type="ECO:0000313" key="13">
    <source>
        <dbReference type="Proteomes" id="UP000442696"/>
    </source>
</evidence>
<evidence type="ECO:0000313" key="18">
    <source>
        <dbReference type="Proteomes" id="UP000459702"/>
    </source>
</evidence>
<sequence length="170" mass="19509">MENESIIEVQLSGIKEDVTKLQEDHDKTKERQDKLDTKIEKTLDRMQKYQDMNNEKFLQLSINNAQMLEMTKNVEKNTERTADIMERMVEDDKETKASIDKKFAEVDDDISDLKSEIHTKINSIETTSISEDGESRISGKTWGTILIALFALMETMIKVVAPLLAPLITK</sequence>
<keyword evidence="2" id="KW-1133">Transmembrane helix</keyword>
<dbReference type="Proteomes" id="UP000459702">
    <property type="component" value="Unassembled WGS sequence"/>
</dbReference>
<keyword evidence="1" id="KW-0175">Coiled coil</keyword>
<name>A0A2I7Y9B1_STAAU</name>
<evidence type="ECO:0000313" key="4">
    <source>
        <dbReference type="EMBL" id="CAA4153989.1"/>
    </source>
</evidence>
<evidence type="ECO:0000313" key="20">
    <source>
        <dbReference type="Proteomes" id="UP000507112"/>
    </source>
</evidence>
<dbReference type="EMBL" id="CACTWD010000017">
    <property type="protein sequence ID" value="CAA4701120.1"/>
    <property type="molecule type" value="Genomic_DNA"/>
</dbReference>
<reference evidence="11 12" key="1">
    <citation type="submission" date="2018-11" db="EMBL/GenBank/DDBJ databases">
        <title>Genomic profiling of Staphylococcus species from a Poultry farm system in KwaZulu-Natal, South Africa.</title>
        <authorList>
            <person name="Amoako D.G."/>
            <person name="Somboro A.M."/>
            <person name="Abia A.L.K."/>
            <person name="Bester L.A."/>
            <person name="Essack S.Y."/>
        </authorList>
    </citation>
    <scope>NUCLEOTIDE SEQUENCE [LARGE SCALE GENOMIC DNA]</scope>
    <source>
        <strain evidence="11 12">SA9</strain>
    </source>
</reference>
<feature type="transmembrane region" description="Helical" evidence="2">
    <location>
        <begin position="145"/>
        <end position="168"/>
    </location>
</feature>
<dbReference type="Proteomes" id="UP000443708">
    <property type="component" value="Unassembled WGS sequence"/>
</dbReference>
<reference evidence="13 14" key="2">
    <citation type="submission" date="2019-12" db="EMBL/GenBank/DDBJ databases">
        <authorList>
            <consortium name="Pathogen Informatics"/>
        </authorList>
    </citation>
    <scope>NUCLEOTIDE SEQUENCE [LARGE SCALE GENOMIC DNA]</scope>
    <source>
        <strain evidence="10 20">MOS105</strain>
        <strain evidence="4 16">S040_N01_C01</strain>
        <strain evidence="3 14">S087_N01_C01</strain>
        <strain evidence="9 19">SG160</strain>
        <strain evidence="7 18">T012_N10_C04</strain>
        <strain evidence="5 13">T012_N16_C08</strain>
        <strain evidence="6 15">T065_N03_C06</strain>
        <strain evidence="8 17">T197_A02_C01</strain>
    </source>
</reference>
<evidence type="ECO:0000313" key="5">
    <source>
        <dbReference type="EMBL" id="CAA4391830.1"/>
    </source>
</evidence>
<evidence type="ECO:0000313" key="12">
    <source>
        <dbReference type="Proteomes" id="UP000293434"/>
    </source>
</evidence>
<evidence type="ECO:0000313" key="19">
    <source>
        <dbReference type="Proteomes" id="UP000505390"/>
    </source>
</evidence>
<dbReference type="Proteomes" id="UP000459586">
    <property type="component" value="Unassembled WGS sequence"/>
</dbReference>
<dbReference type="EMBL" id="RQTC01000101">
    <property type="protein sequence ID" value="RZH93494.1"/>
    <property type="molecule type" value="Genomic_DNA"/>
</dbReference>
<dbReference type="Proteomes" id="UP000507112">
    <property type="component" value="Unassembled WGS sequence"/>
</dbReference>
<dbReference type="EMBL" id="CACTPI010000012">
    <property type="protein sequence ID" value="CAA4153989.1"/>
    <property type="molecule type" value="Genomic_DNA"/>
</dbReference>
<evidence type="ECO:0000313" key="16">
    <source>
        <dbReference type="Proteomes" id="UP000443708"/>
    </source>
</evidence>
<evidence type="ECO:0000313" key="9">
    <source>
        <dbReference type="EMBL" id="CAC5807832.1"/>
    </source>
</evidence>
<comment type="caution">
    <text evidence="6">The sequence shown here is derived from an EMBL/GenBank/DDBJ whole genome shotgun (WGS) entry which is preliminary data.</text>
</comment>
<organism evidence="6 15">
    <name type="scientific">Staphylococcus aureus</name>
    <dbReference type="NCBI Taxonomy" id="1280"/>
    <lineage>
        <taxon>Bacteria</taxon>
        <taxon>Bacillati</taxon>
        <taxon>Bacillota</taxon>
        <taxon>Bacilli</taxon>
        <taxon>Bacillales</taxon>
        <taxon>Staphylococcaceae</taxon>
        <taxon>Staphylococcus</taxon>
    </lineage>
</organism>
<evidence type="ECO:0000256" key="1">
    <source>
        <dbReference type="SAM" id="Coils"/>
    </source>
</evidence>
<gene>
    <name evidence="11" type="ORF">EIG94_07090</name>
    <name evidence="3" type="ORF">SAMEA1029512_02228</name>
    <name evidence="4" type="ORF">SAMEA1029528_02356</name>
    <name evidence="5" type="ORF">SAMEA2078260_02289</name>
    <name evidence="7" type="ORF">SAMEA2078588_02338</name>
    <name evidence="8" type="ORF">SAMEA2080344_02394</name>
    <name evidence="6" type="ORF">SAMEA2081063_02379</name>
    <name evidence="9" type="ORF">SAMEA4008575_02419</name>
    <name evidence="10" type="ORF">SAMEA70146418_02393</name>
</gene>
<dbReference type="RefSeq" id="WP_000426834.1">
    <property type="nucleotide sequence ID" value="NZ_AP025249.1"/>
</dbReference>
<dbReference type="Proteomes" id="UP000442782">
    <property type="component" value="Unassembled WGS sequence"/>
</dbReference>
<accession>A0A2I7Y9B1</accession>
<evidence type="ECO:0000313" key="3">
    <source>
        <dbReference type="EMBL" id="CAA4149289.1"/>
    </source>
</evidence>
<evidence type="ECO:0000313" key="6">
    <source>
        <dbReference type="EMBL" id="CAA4701120.1"/>
    </source>
</evidence>
<evidence type="ECO:0000313" key="14">
    <source>
        <dbReference type="Proteomes" id="UP000442782"/>
    </source>
</evidence>
<dbReference type="EMBL" id="CAIIGD010000010">
    <property type="protein sequence ID" value="CAC8230804.1"/>
    <property type="molecule type" value="Genomic_DNA"/>
</dbReference>
<feature type="coiled-coil region" evidence="1">
    <location>
        <begin position="11"/>
        <end position="38"/>
    </location>
</feature>
<dbReference type="EMBL" id="CACTOE010000017">
    <property type="protein sequence ID" value="CAA4149289.1"/>
    <property type="molecule type" value="Genomic_DNA"/>
</dbReference>
<evidence type="ECO:0000256" key="2">
    <source>
        <dbReference type="SAM" id="Phobius"/>
    </source>
</evidence>
<dbReference type="EMBL" id="CACTQT010000015">
    <property type="protein sequence ID" value="CAA4391830.1"/>
    <property type="molecule type" value="Genomic_DNA"/>
</dbReference>
<dbReference type="AlphaFoldDB" id="A0A2I7Y9B1"/>
<protein>
    <submittedName>
        <fullName evidence="6">Phage protein</fullName>
    </submittedName>
</protein>
<proteinExistence type="predicted"/>
<keyword evidence="2" id="KW-0812">Transmembrane</keyword>
<dbReference type="Proteomes" id="UP000442696">
    <property type="component" value="Unassembled WGS sequence"/>
</dbReference>
<dbReference type="Proteomes" id="UP000443506">
    <property type="component" value="Unassembled WGS sequence"/>
</dbReference>
<evidence type="ECO:0000313" key="8">
    <source>
        <dbReference type="EMBL" id="CAA6382489.1"/>
    </source>
</evidence>
<dbReference type="EMBL" id="CACURZ010000016">
    <property type="protein sequence ID" value="CAA6382489.1"/>
    <property type="molecule type" value="Genomic_DNA"/>
</dbReference>
<evidence type="ECO:0000313" key="11">
    <source>
        <dbReference type="EMBL" id="RZH93494.1"/>
    </source>
</evidence>
<dbReference type="Proteomes" id="UP000293434">
    <property type="component" value="Unassembled WGS sequence"/>
</dbReference>
<evidence type="ECO:0000313" key="10">
    <source>
        <dbReference type="EMBL" id="CAC8230804.1"/>
    </source>
</evidence>
<evidence type="ECO:0000313" key="15">
    <source>
        <dbReference type="Proteomes" id="UP000443506"/>
    </source>
</evidence>
<evidence type="ECO:0000313" key="7">
    <source>
        <dbReference type="EMBL" id="CAA6117670.1"/>
    </source>
</evidence>
<evidence type="ECO:0000313" key="17">
    <source>
        <dbReference type="Proteomes" id="UP000459586"/>
    </source>
</evidence>
<dbReference type="EMBL" id="CAIGXB010000011">
    <property type="protein sequence ID" value="CAC5807832.1"/>
    <property type="molecule type" value="Genomic_DNA"/>
</dbReference>
<dbReference type="Proteomes" id="UP000505390">
    <property type="component" value="Unassembled WGS sequence"/>
</dbReference>
<dbReference type="EMBL" id="CACUNS010000016">
    <property type="protein sequence ID" value="CAA6117670.1"/>
    <property type="molecule type" value="Genomic_DNA"/>
</dbReference>